<evidence type="ECO:0000256" key="1">
    <source>
        <dbReference type="SAM" id="Phobius"/>
    </source>
</evidence>
<keyword evidence="1" id="KW-1133">Transmembrane helix</keyword>
<keyword evidence="1" id="KW-0812">Transmembrane</keyword>
<feature type="transmembrane region" description="Helical" evidence="1">
    <location>
        <begin position="195"/>
        <end position="217"/>
    </location>
</feature>
<comment type="caution">
    <text evidence="3">The sequence shown here is derived from an EMBL/GenBank/DDBJ whole genome shotgun (WGS) entry which is preliminary data.</text>
</comment>
<feature type="transmembrane region" description="Helical" evidence="1">
    <location>
        <begin position="106"/>
        <end position="125"/>
    </location>
</feature>
<dbReference type="CDD" id="cd07341">
    <property type="entry name" value="M56_BlaR1_MecR1_like"/>
    <property type="match status" value="1"/>
</dbReference>
<protein>
    <recommendedName>
        <fullName evidence="2">Peptidase M56 domain-containing protein</fullName>
    </recommendedName>
</protein>
<dbReference type="Pfam" id="PF05569">
    <property type="entry name" value="Peptidase_M56"/>
    <property type="match status" value="2"/>
</dbReference>
<dbReference type="RefSeq" id="WP_198110811.1">
    <property type="nucleotide sequence ID" value="NZ_JAEDAK010000005.1"/>
</dbReference>
<dbReference type="AlphaFoldDB" id="A0A931J2D1"/>
<gene>
    <name evidence="3" type="ORF">I7X39_09020</name>
</gene>
<dbReference type="InterPro" id="IPR052173">
    <property type="entry name" value="Beta-lactam_resp_regulator"/>
</dbReference>
<feature type="domain" description="Peptidase M56" evidence="2">
    <location>
        <begin position="18"/>
        <end position="128"/>
    </location>
</feature>
<organism evidence="3 4">
    <name type="scientific">Inhella proteolytica</name>
    <dbReference type="NCBI Taxonomy" id="2795029"/>
    <lineage>
        <taxon>Bacteria</taxon>
        <taxon>Pseudomonadati</taxon>
        <taxon>Pseudomonadota</taxon>
        <taxon>Betaproteobacteria</taxon>
        <taxon>Burkholderiales</taxon>
        <taxon>Sphaerotilaceae</taxon>
        <taxon>Inhella</taxon>
    </lineage>
</organism>
<sequence length="446" mass="48478">MPSLLVFHGTPLPLLFCLAIALVALLRPLARALAGPQAQYWVWWAVPLCVLAAALPPPPVSMAAAPPAAVQALDQAKRQALSALQLRAPAPAAPKTMPDAASGKSWQPVLAAAYGFGVLLLSAAFALQHRRWARELSWDRERGRWALPAGFSPAVVGLLRPRLALPVDFEQRFTATEQQLILAHERVHAQRCDTLWNLLATLLLVLNWFNPLAWWALRRFQRDQELACDASALAALDRSARQPYWDALLKAHALSPSSALAHGWRSAHPLIERLRWVKQGTNRRSRVLLVSAALLAALPAFGVYATHGAAVQPLGDPTVVAAGAVRVLARSQVDGGTWAESWTDFKPKLSQVAQSTHTLDGQPIYAELISIQTDHDGNLAGWVVVGEQGAVSLPRHPGRPDPAQLGGQITSLKPGSWQATELQTRAGHRVRFEYLLMPSQAQSPAR</sequence>
<feature type="transmembrane region" description="Helical" evidence="1">
    <location>
        <begin position="6"/>
        <end position="26"/>
    </location>
</feature>
<dbReference type="InterPro" id="IPR008756">
    <property type="entry name" value="Peptidase_M56"/>
</dbReference>
<feature type="transmembrane region" description="Helical" evidence="1">
    <location>
        <begin position="38"/>
        <end position="55"/>
    </location>
</feature>
<evidence type="ECO:0000313" key="4">
    <source>
        <dbReference type="Proteomes" id="UP000613266"/>
    </source>
</evidence>
<dbReference type="PANTHER" id="PTHR34978">
    <property type="entry name" value="POSSIBLE SENSOR-TRANSDUCER PROTEIN BLAR"/>
    <property type="match status" value="1"/>
</dbReference>
<reference evidence="3" key="1">
    <citation type="submission" date="2020-12" db="EMBL/GenBank/DDBJ databases">
        <title>The genome sequence of Inhella sp. 1Y17.</title>
        <authorList>
            <person name="Liu Y."/>
        </authorList>
    </citation>
    <scope>NUCLEOTIDE SEQUENCE</scope>
    <source>
        <strain evidence="3">1Y17</strain>
    </source>
</reference>
<evidence type="ECO:0000259" key="2">
    <source>
        <dbReference type="Pfam" id="PF05569"/>
    </source>
</evidence>
<accession>A0A931J2D1</accession>
<dbReference type="Proteomes" id="UP000613266">
    <property type="component" value="Unassembled WGS sequence"/>
</dbReference>
<keyword evidence="1" id="KW-0472">Membrane</keyword>
<proteinExistence type="predicted"/>
<dbReference type="PANTHER" id="PTHR34978:SF3">
    <property type="entry name" value="SLR0241 PROTEIN"/>
    <property type="match status" value="1"/>
</dbReference>
<dbReference type="EMBL" id="JAEDAK010000005">
    <property type="protein sequence ID" value="MBH9577046.1"/>
    <property type="molecule type" value="Genomic_DNA"/>
</dbReference>
<feature type="domain" description="Peptidase M56" evidence="2">
    <location>
        <begin position="152"/>
        <end position="275"/>
    </location>
</feature>
<keyword evidence="4" id="KW-1185">Reference proteome</keyword>
<name>A0A931J2D1_9BURK</name>
<evidence type="ECO:0000313" key="3">
    <source>
        <dbReference type="EMBL" id="MBH9577046.1"/>
    </source>
</evidence>